<evidence type="ECO:0000313" key="12">
    <source>
        <dbReference type="EMBL" id="KAG8595040.1"/>
    </source>
</evidence>
<organism evidence="12 13">
    <name type="scientific">Engystomops pustulosus</name>
    <name type="common">Tungara frog</name>
    <name type="synonym">Physalaemus pustulosus</name>
    <dbReference type="NCBI Taxonomy" id="76066"/>
    <lineage>
        <taxon>Eukaryota</taxon>
        <taxon>Metazoa</taxon>
        <taxon>Chordata</taxon>
        <taxon>Craniata</taxon>
        <taxon>Vertebrata</taxon>
        <taxon>Euteleostomi</taxon>
        <taxon>Amphibia</taxon>
        <taxon>Batrachia</taxon>
        <taxon>Anura</taxon>
        <taxon>Neobatrachia</taxon>
        <taxon>Hyloidea</taxon>
        <taxon>Leptodactylidae</taxon>
        <taxon>Leiuperinae</taxon>
        <taxon>Engystomops</taxon>
    </lineage>
</organism>
<evidence type="ECO:0000256" key="4">
    <source>
        <dbReference type="ARBA" id="ARBA00022771"/>
    </source>
</evidence>
<sequence>MFNDEDDLAAYEDELYREDSSSDESIDSEVETYLYSQVHYSQNLNEDSIDKLEDQKKDNVVENLKTKPQENNAVIVISDSDDIRASDSSAVIILSDTFEEESVYRSKIKSKVTSVVRKPENQSTPKVTLKGKKLSKLQETKSPNSGKNYKGGIVQQVMVIKGSSEDEVVSVDEEMSPTSESDQSDVENWMLLGRAREDGDASISLNLMADRSASNEGDDGLEWSIIERDSEAQILNYTPVRRSSQRYYAGDKNVICRNCNYRGHLSKNCPQPRKLPACCLCGRRGHLQFGCTSQYCTNCFMPGHVYEDCTERPCWQKKCHRCYMTGHYADACPEIWRQYHLTVKPGPIKKSSSACNPKDNVYCCNCGRKGHCGYECNGQRMYSSMYPNCELVFSYDQTNHIWKRSQRAKWKLNELQEAGLVPLQAEGGPVTLQAEREFKQNAFAKTQLQKQKEWRKRKHQKDKNGLPINSKKQFKNKKKKFFHFVEDEEPFPRGKLKLLKKNIKANRKKKPKDDLFKDVYRNDKCNDQLNKGKRKRKKWRPSDVDPSLLKIKQRKKKAKTH</sequence>
<dbReference type="SMART" id="SM00343">
    <property type="entry name" value="ZnF_C2HC"/>
    <property type="match status" value="4"/>
</dbReference>
<feature type="region of interest" description="Disordered" evidence="10">
    <location>
        <begin position="117"/>
        <end position="149"/>
    </location>
</feature>
<reference evidence="12" key="1">
    <citation type="thesis" date="2020" institute="ProQuest LLC" country="789 East Eisenhower Parkway, Ann Arbor, MI, USA">
        <title>Comparative Genomics and Chromosome Evolution.</title>
        <authorList>
            <person name="Mudd A.B."/>
        </authorList>
    </citation>
    <scope>NUCLEOTIDE SEQUENCE</scope>
    <source>
        <strain evidence="12">237g6f4</strain>
        <tissue evidence="12">Blood</tissue>
    </source>
</reference>
<evidence type="ECO:0000256" key="7">
    <source>
        <dbReference type="ARBA" id="ARBA00041190"/>
    </source>
</evidence>
<dbReference type="InterPro" id="IPR051644">
    <property type="entry name" value="TRAMP_AT-DNA-binding"/>
</dbReference>
<evidence type="ECO:0000256" key="1">
    <source>
        <dbReference type="ARBA" id="ARBA00004123"/>
    </source>
</evidence>
<keyword evidence="4 9" id="KW-0863">Zinc-finger</keyword>
<dbReference type="InterPro" id="IPR036875">
    <property type="entry name" value="Znf_CCHC_sf"/>
</dbReference>
<feature type="domain" description="CCHC-type" evidence="11">
    <location>
        <begin position="256"/>
        <end position="271"/>
    </location>
</feature>
<feature type="compositionally biased region" description="Basic residues" evidence="10">
    <location>
        <begin position="551"/>
        <end position="561"/>
    </location>
</feature>
<dbReference type="PROSITE" id="PS50158">
    <property type="entry name" value="ZF_CCHC"/>
    <property type="match status" value="1"/>
</dbReference>
<evidence type="ECO:0000256" key="5">
    <source>
        <dbReference type="ARBA" id="ARBA00022833"/>
    </source>
</evidence>
<evidence type="ECO:0000256" key="2">
    <source>
        <dbReference type="ARBA" id="ARBA00022723"/>
    </source>
</evidence>
<feature type="region of interest" description="Disordered" evidence="10">
    <location>
        <begin position="525"/>
        <end position="561"/>
    </location>
</feature>
<dbReference type="GO" id="GO:0071035">
    <property type="term" value="P:nuclear polyadenylation-dependent rRNA catabolic process"/>
    <property type="evidence" value="ECO:0007669"/>
    <property type="project" value="TreeGrafter"/>
</dbReference>
<evidence type="ECO:0000256" key="6">
    <source>
        <dbReference type="ARBA" id="ARBA00023242"/>
    </source>
</evidence>
<name>A0AAV7DC07_ENGPU</name>
<proteinExistence type="predicted"/>
<dbReference type="PANTHER" id="PTHR46543:SF1">
    <property type="entry name" value="ZINC FINGER CCHC DOMAIN-CONTAINING PROTEIN 7"/>
    <property type="match status" value="1"/>
</dbReference>
<evidence type="ECO:0000256" key="10">
    <source>
        <dbReference type="SAM" id="MobiDB-lite"/>
    </source>
</evidence>
<evidence type="ECO:0000313" key="13">
    <source>
        <dbReference type="Proteomes" id="UP000824782"/>
    </source>
</evidence>
<dbReference type="GO" id="GO:0071038">
    <property type="term" value="P:TRAMP-dependent tRNA surveillance pathway"/>
    <property type="evidence" value="ECO:0007669"/>
    <property type="project" value="TreeGrafter"/>
</dbReference>
<dbReference type="GO" id="GO:0031499">
    <property type="term" value="C:TRAMP complex"/>
    <property type="evidence" value="ECO:0007669"/>
    <property type="project" value="TreeGrafter"/>
</dbReference>
<keyword evidence="6" id="KW-0539">Nucleus</keyword>
<dbReference type="EMBL" id="WNYA01000001">
    <property type="protein sequence ID" value="KAG8595040.1"/>
    <property type="molecule type" value="Genomic_DNA"/>
</dbReference>
<evidence type="ECO:0000256" key="3">
    <source>
        <dbReference type="ARBA" id="ARBA00022737"/>
    </source>
</evidence>
<dbReference type="GO" id="GO:0071037">
    <property type="term" value="P:nuclear polyadenylation-dependent snRNA catabolic process"/>
    <property type="evidence" value="ECO:0007669"/>
    <property type="project" value="TreeGrafter"/>
</dbReference>
<dbReference type="Proteomes" id="UP000824782">
    <property type="component" value="Unassembled WGS sequence"/>
</dbReference>
<comment type="subcellular location">
    <subcellularLocation>
        <location evidence="1">Nucleus</location>
    </subcellularLocation>
</comment>
<dbReference type="InterPro" id="IPR001878">
    <property type="entry name" value="Znf_CCHC"/>
</dbReference>
<dbReference type="EMBL" id="WNYA01000001">
    <property type="protein sequence ID" value="KAG8595041.1"/>
    <property type="molecule type" value="Genomic_DNA"/>
</dbReference>
<dbReference type="GO" id="GO:0003723">
    <property type="term" value="F:RNA binding"/>
    <property type="evidence" value="ECO:0007669"/>
    <property type="project" value="TreeGrafter"/>
</dbReference>
<evidence type="ECO:0000256" key="9">
    <source>
        <dbReference type="PROSITE-ProRule" id="PRU00047"/>
    </source>
</evidence>
<accession>A0AAV7DC07</accession>
<dbReference type="GO" id="GO:0008270">
    <property type="term" value="F:zinc ion binding"/>
    <property type="evidence" value="ECO:0007669"/>
    <property type="project" value="UniProtKB-KW"/>
</dbReference>
<keyword evidence="2" id="KW-0479">Metal-binding</keyword>
<gene>
    <name evidence="12" type="ORF">GDO81_001403</name>
</gene>
<protein>
    <recommendedName>
        <fullName evidence="7">Zinc finger CCHC domain-containing protein 7</fullName>
    </recommendedName>
    <alternativeName>
        <fullName evidence="8">TRAMP-like complex RNA-binding factor ZCCHC7</fullName>
    </alternativeName>
</protein>
<dbReference type="SUPFAM" id="SSF57756">
    <property type="entry name" value="Retrovirus zinc finger-like domains"/>
    <property type="match status" value="2"/>
</dbReference>
<dbReference type="GO" id="GO:0071036">
    <property type="term" value="P:nuclear polyadenylation-dependent snoRNA catabolic process"/>
    <property type="evidence" value="ECO:0007669"/>
    <property type="project" value="TreeGrafter"/>
</dbReference>
<dbReference type="AlphaFoldDB" id="A0AAV7DC07"/>
<dbReference type="Gene3D" id="4.10.60.10">
    <property type="entry name" value="Zinc finger, CCHC-type"/>
    <property type="match status" value="2"/>
</dbReference>
<dbReference type="GO" id="GO:0071039">
    <property type="term" value="P:nuclear polyadenylation-dependent CUT catabolic process"/>
    <property type="evidence" value="ECO:0007669"/>
    <property type="project" value="TreeGrafter"/>
</dbReference>
<keyword evidence="5" id="KW-0862">Zinc</keyword>
<evidence type="ECO:0000256" key="8">
    <source>
        <dbReference type="ARBA" id="ARBA00043023"/>
    </source>
</evidence>
<dbReference type="PANTHER" id="PTHR46543">
    <property type="entry name" value="ZINC FINGER CCHC DOMAIN-CONTAINING PROTEIN 7"/>
    <property type="match status" value="1"/>
</dbReference>
<feature type="region of interest" description="Disordered" evidence="10">
    <location>
        <begin position="1"/>
        <end position="27"/>
    </location>
</feature>
<evidence type="ECO:0000259" key="11">
    <source>
        <dbReference type="PROSITE" id="PS50158"/>
    </source>
</evidence>
<comment type="caution">
    <text evidence="12">The sequence shown here is derived from an EMBL/GenBank/DDBJ whole genome shotgun (WGS) entry which is preliminary data.</text>
</comment>
<dbReference type="GO" id="GO:0071031">
    <property type="term" value="P:nuclear mRNA surveillance of mRNA 3'-end processing"/>
    <property type="evidence" value="ECO:0007669"/>
    <property type="project" value="TreeGrafter"/>
</dbReference>
<feature type="region of interest" description="Disordered" evidence="10">
    <location>
        <begin position="453"/>
        <end position="472"/>
    </location>
</feature>
<keyword evidence="3" id="KW-0677">Repeat</keyword>
<keyword evidence="13" id="KW-1185">Reference proteome</keyword>